<dbReference type="NCBIfam" id="TIGR00633">
    <property type="entry name" value="xth"/>
    <property type="match status" value="1"/>
</dbReference>
<dbReference type="GO" id="GO:0046872">
    <property type="term" value="F:metal ion binding"/>
    <property type="evidence" value="ECO:0007669"/>
    <property type="project" value="UniProtKB-KW"/>
</dbReference>
<dbReference type="GO" id="GO:0006284">
    <property type="term" value="P:base-excision repair"/>
    <property type="evidence" value="ECO:0007669"/>
    <property type="project" value="TreeGrafter"/>
</dbReference>
<gene>
    <name evidence="9" type="ORF">A9A59_2232</name>
</gene>
<dbReference type="NCBIfam" id="TIGR00195">
    <property type="entry name" value="exoDNase_III"/>
    <property type="match status" value="1"/>
</dbReference>
<comment type="similarity">
    <text evidence="1">Belongs to the DNA repair enzymes AP/ExoA family.</text>
</comment>
<dbReference type="Proteomes" id="UP000223071">
    <property type="component" value="Unassembled WGS sequence"/>
</dbReference>
<feature type="binding site" evidence="6">
    <location>
        <position position="39"/>
    </location>
    <ligand>
        <name>Mg(2+)</name>
        <dbReference type="ChEBI" id="CHEBI:18420"/>
        <label>1</label>
    </ligand>
</feature>
<evidence type="ECO:0000256" key="2">
    <source>
        <dbReference type="ARBA" id="ARBA00022723"/>
    </source>
</evidence>
<dbReference type="RefSeq" id="WP_098504325.1">
    <property type="nucleotide sequence ID" value="NZ_PDJQ01000001.1"/>
</dbReference>
<keyword evidence="2 6" id="KW-0479">Metal-binding</keyword>
<feature type="binding site" evidence="6">
    <location>
        <position position="10"/>
    </location>
    <ligand>
        <name>Mg(2+)</name>
        <dbReference type="ChEBI" id="CHEBI:18420"/>
        <label>1</label>
    </ligand>
</feature>
<dbReference type="PANTHER" id="PTHR22748:SF6">
    <property type="entry name" value="DNA-(APURINIC OR APYRIMIDINIC SITE) ENDONUCLEASE"/>
    <property type="match status" value="1"/>
</dbReference>
<dbReference type="Gene3D" id="3.60.10.10">
    <property type="entry name" value="Endonuclease/exonuclease/phosphatase"/>
    <property type="match status" value="1"/>
</dbReference>
<feature type="binding site" evidence="6">
    <location>
        <position position="250"/>
    </location>
    <ligand>
        <name>Mg(2+)</name>
        <dbReference type="ChEBI" id="CHEBI:18420"/>
        <label>1</label>
    </ligand>
</feature>
<dbReference type="GO" id="GO:0008311">
    <property type="term" value="F:double-stranded DNA 3'-5' DNA exonuclease activity"/>
    <property type="evidence" value="ECO:0007669"/>
    <property type="project" value="TreeGrafter"/>
</dbReference>
<keyword evidence="4 6" id="KW-0460">Magnesium</keyword>
<feature type="binding site" evidence="6">
    <location>
        <position position="154"/>
    </location>
    <ligand>
        <name>Mg(2+)</name>
        <dbReference type="ChEBI" id="CHEBI:18420"/>
        <label>1</label>
    </ligand>
</feature>
<dbReference type="AlphaFoldDB" id="A0A2A9HIV9"/>
<evidence type="ECO:0000256" key="1">
    <source>
        <dbReference type="ARBA" id="ARBA00007092"/>
    </source>
</evidence>
<dbReference type="EMBL" id="PDJQ01000001">
    <property type="protein sequence ID" value="PFG74975.1"/>
    <property type="molecule type" value="Genomic_DNA"/>
</dbReference>
<feature type="active site" description="Proton acceptor" evidence="5">
    <location>
        <position position="250"/>
    </location>
</feature>
<accession>A0A2A9HIV9</accession>
<dbReference type="SUPFAM" id="SSF56219">
    <property type="entry name" value="DNase I-like"/>
    <property type="match status" value="1"/>
</dbReference>
<evidence type="ECO:0000313" key="10">
    <source>
        <dbReference type="Proteomes" id="UP000223071"/>
    </source>
</evidence>
<evidence type="ECO:0000256" key="4">
    <source>
        <dbReference type="ARBA" id="ARBA00022842"/>
    </source>
</evidence>
<sequence>MATLTICSWNVNGLRSVLKSGHLEAWLKTTAPDIAGFQEVKATPDQVDEEPWTALGYRSWWHPAQRAGYSGALLLSKPEPLEVRLGLGIERFDIEGRVIQADYPEFTLLTSYYPNAGRGEDRLAYKLEFYEAFLAHVNHLRDQGRSLVFMGDFNIAHTEMDVARPQEAAKGTGFLPEERAWITRIIENGYVDTFRALHPDQRDAYTYWDPWRERRARNVGWRIDYVFVSQDLMPRVRRAFIQPEVMGSDHCPVGIELDL</sequence>
<dbReference type="PANTHER" id="PTHR22748">
    <property type="entry name" value="AP ENDONUCLEASE"/>
    <property type="match status" value="1"/>
</dbReference>
<evidence type="ECO:0000256" key="3">
    <source>
        <dbReference type="ARBA" id="ARBA00022801"/>
    </source>
</evidence>
<name>A0A2A9HIV9_TEPT2</name>
<feature type="domain" description="Endonuclease/exonuclease/phosphatase" evidence="8">
    <location>
        <begin position="7"/>
        <end position="250"/>
    </location>
</feature>
<feature type="site" description="Transition state stabilizer" evidence="7">
    <location>
        <position position="154"/>
    </location>
</feature>
<feature type="site" description="Important for catalytic activity" evidence="7">
    <location>
        <position position="224"/>
    </location>
</feature>
<dbReference type="InterPro" id="IPR036691">
    <property type="entry name" value="Endo/exonu/phosph_ase_sf"/>
</dbReference>
<organism evidence="9 10">
    <name type="scientific">Tepidiforma thermophila (strain KCTC 52669 / CGMCC 1.13589 / G233)</name>
    <dbReference type="NCBI Taxonomy" id="2761530"/>
    <lineage>
        <taxon>Bacteria</taxon>
        <taxon>Bacillati</taxon>
        <taxon>Chloroflexota</taxon>
        <taxon>Tepidiformia</taxon>
        <taxon>Tepidiformales</taxon>
        <taxon>Tepidiformaceae</taxon>
        <taxon>Tepidiforma</taxon>
    </lineage>
</organism>
<evidence type="ECO:0000313" key="9">
    <source>
        <dbReference type="EMBL" id="PFG74975.1"/>
    </source>
</evidence>
<dbReference type="InterPro" id="IPR005135">
    <property type="entry name" value="Endo/exonuclease/phosphatase"/>
</dbReference>
<feature type="binding site" evidence="6">
    <location>
        <position position="249"/>
    </location>
    <ligand>
        <name>Mg(2+)</name>
        <dbReference type="ChEBI" id="CHEBI:18420"/>
        <label>1</label>
    </ligand>
</feature>
<keyword evidence="6" id="KW-0464">Manganese</keyword>
<dbReference type="Pfam" id="PF03372">
    <property type="entry name" value="Exo_endo_phos"/>
    <property type="match status" value="1"/>
</dbReference>
<reference evidence="9 10" key="1">
    <citation type="submission" date="2017-09" db="EMBL/GenBank/DDBJ databases">
        <title>Sequencing the genomes of two abundant thermophiles in Great Basin hot springs: Thermocrinis jamiesonii and novel Chloroflexi Thermoflexus hugenholtzii.</title>
        <authorList>
            <person name="Hedlund B."/>
        </authorList>
    </citation>
    <scope>NUCLEOTIDE SEQUENCE [LARGE SCALE GENOMIC DNA]</scope>
    <source>
        <strain evidence="9 10">G233</strain>
    </source>
</reference>
<feature type="site" description="Interaction with DNA substrate" evidence="7">
    <location>
        <position position="250"/>
    </location>
</feature>
<comment type="cofactor">
    <cofactor evidence="6">
        <name>Mg(2+)</name>
        <dbReference type="ChEBI" id="CHEBI:18420"/>
    </cofactor>
    <cofactor evidence="6">
        <name>Mn(2+)</name>
        <dbReference type="ChEBI" id="CHEBI:29035"/>
    </cofactor>
    <text evidence="6">Probably binds two magnesium or manganese ions per subunit.</text>
</comment>
<keyword evidence="10" id="KW-1185">Reference proteome</keyword>
<dbReference type="GO" id="GO:0003906">
    <property type="term" value="F:DNA-(apurinic or apyrimidinic site) endonuclease activity"/>
    <property type="evidence" value="ECO:0007669"/>
    <property type="project" value="TreeGrafter"/>
</dbReference>
<comment type="caution">
    <text evidence="9">The sequence shown here is derived from an EMBL/GenBank/DDBJ whole genome shotgun (WGS) entry which is preliminary data.</text>
</comment>
<feature type="active site" description="Proton donor/acceptor" evidence="5">
    <location>
        <position position="152"/>
    </location>
</feature>
<evidence type="ECO:0000256" key="7">
    <source>
        <dbReference type="PIRSR" id="PIRSR604808-3"/>
    </source>
</evidence>
<dbReference type="PROSITE" id="PS51435">
    <property type="entry name" value="AP_NUCLEASE_F1_4"/>
    <property type="match status" value="1"/>
</dbReference>
<dbReference type="GO" id="GO:0008081">
    <property type="term" value="F:phosphoric diester hydrolase activity"/>
    <property type="evidence" value="ECO:0007669"/>
    <property type="project" value="TreeGrafter"/>
</dbReference>
<protein>
    <submittedName>
        <fullName evidence="9">Exodeoxyribonuclease-3</fullName>
    </submittedName>
</protein>
<feature type="binding site" evidence="6">
    <location>
        <position position="152"/>
    </location>
    <ligand>
        <name>Mg(2+)</name>
        <dbReference type="ChEBI" id="CHEBI:18420"/>
        <label>1</label>
    </ligand>
</feature>
<feature type="active site" evidence="5">
    <location>
        <position position="112"/>
    </location>
</feature>
<evidence type="ECO:0000256" key="6">
    <source>
        <dbReference type="PIRSR" id="PIRSR604808-2"/>
    </source>
</evidence>
<evidence type="ECO:0000259" key="8">
    <source>
        <dbReference type="Pfam" id="PF03372"/>
    </source>
</evidence>
<proteinExistence type="inferred from homology"/>
<keyword evidence="3" id="KW-0378">Hydrolase</keyword>
<dbReference type="InterPro" id="IPR004808">
    <property type="entry name" value="AP_endonuc_1"/>
</dbReference>
<evidence type="ECO:0000256" key="5">
    <source>
        <dbReference type="PIRSR" id="PIRSR604808-1"/>
    </source>
</evidence>